<reference evidence="13 14" key="1">
    <citation type="submission" date="2016-10" db="EMBL/GenBank/DDBJ databases">
        <authorList>
            <person name="de Groot N.N."/>
        </authorList>
    </citation>
    <scope>NUCLEOTIDE SEQUENCE [LARGE SCALE GENOMIC DNA]</scope>
    <source>
        <strain evidence="14">KMM 9023,NRIC 0796,JCM 17311,KCTC 23692</strain>
    </source>
</reference>
<evidence type="ECO:0000256" key="9">
    <source>
        <dbReference type="ARBA" id="ARBA00022748"/>
    </source>
</evidence>
<dbReference type="Pfam" id="PF04995">
    <property type="entry name" value="CcmD"/>
    <property type="match status" value="1"/>
</dbReference>
<evidence type="ECO:0000256" key="4">
    <source>
        <dbReference type="ARBA" id="ARBA00016461"/>
    </source>
</evidence>
<dbReference type="InterPro" id="IPR007078">
    <property type="entry name" value="Haem_export_protD_CcmD"/>
</dbReference>
<evidence type="ECO:0000256" key="10">
    <source>
        <dbReference type="ARBA" id="ARBA00022989"/>
    </source>
</evidence>
<sequence>MMPELGKYAETVLGAYAASFALLALLVGASLWQARRARRALDEVEKRERARHAD</sequence>
<evidence type="ECO:0000256" key="1">
    <source>
        <dbReference type="ARBA" id="ARBA00002442"/>
    </source>
</evidence>
<evidence type="ECO:0000313" key="13">
    <source>
        <dbReference type="EMBL" id="SFR10920.1"/>
    </source>
</evidence>
<proteinExistence type="inferred from homology"/>
<gene>
    <name evidence="13" type="ORF">SAMN04515673_106136</name>
</gene>
<feature type="transmembrane region" description="Helical" evidence="12">
    <location>
        <begin position="12"/>
        <end position="32"/>
    </location>
</feature>
<comment type="subcellular location">
    <subcellularLocation>
        <location evidence="2 12">Cell inner membrane</location>
        <topology evidence="2 12">Single-pass membrane protein</topology>
    </subcellularLocation>
</comment>
<dbReference type="AlphaFoldDB" id="A0A1I6DZH5"/>
<evidence type="ECO:0000256" key="2">
    <source>
        <dbReference type="ARBA" id="ARBA00004377"/>
    </source>
</evidence>
<keyword evidence="5 12" id="KW-0813">Transport</keyword>
<dbReference type="GO" id="GO:0015886">
    <property type="term" value="P:heme transport"/>
    <property type="evidence" value="ECO:0007669"/>
    <property type="project" value="InterPro"/>
</dbReference>
<evidence type="ECO:0000256" key="8">
    <source>
        <dbReference type="ARBA" id="ARBA00022692"/>
    </source>
</evidence>
<evidence type="ECO:0000256" key="5">
    <source>
        <dbReference type="ARBA" id="ARBA00022448"/>
    </source>
</evidence>
<accession>A0A1I6DZH5</accession>
<keyword evidence="8 12" id="KW-0812">Transmembrane</keyword>
<comment type="function">
    <text evidence="1 12">Required for the export of heme to the periplasm for the biogenesis of c-type cytochromes.</text>
</comment>
<dbReference type="NCBIfam" id="TIGR03141">
    <property type="entry name" value="cytochro_ccmD"/>
    <property type="match status" value="1"/>
</dbReference>
<organism evidence="13 14">
    <name type="scientific">Poseidonocella sedimentorum</name>
    <dbReference type="NCBI Taxonomy" id="871652"/>
    <lineage>
        <taxon>Bacteria</taxon>
        <taxon>Pseudomonadati</taxon>
        <taxon>Pseudomonadota</taxon>
        <taxon>Alphaproteobacteria</taxon>
        <taxon>Rhodobacterales</taxon>
        <taxon>Roseobacteraceae</taxon>
        <taxon>Poseidonocella</taxon>
    </lineage>
</organism>
<evidence type="ECO:0000256" key="6">
    <source>
        <dbReference type="ARBA" id="ARBA00022475"/>
    </source>
</evidence>
<keyword evidence="14" id="KW-1185">Reference proteome</keyword>
<keyword evidence="7 12" id="KW-0997">Cell inner membrane</keyword>
<dbReference type="GO" id="GO:0005886">
    <property type="term" value="C:plasma membrane"/>
    <property type="evidence" value="ECO:0007669"/>
    <property type="project" value="UniProtKB-SubCell"/>
</dbReference>
<evidence type="ECO:0000256" key="12">
    <source>
        <dbReference type="RuleBase" id="RU363101"/>
    </source>
</evidence>
<evidence type="ECO:0000256" key="3">
    <source>
        <dbReference type="ARBA" id="ARBA00008741"/>
    </source>
</evidence>
<comment type="similarity">
    <text evidence="3 12">Belongs to the CcmD/CycX/HelD family.</text>
</comment>
<name>A0A1I6DZH5_9RHOB</name>
<dbReference type="GO" id="GO:0017004">
    <property type="term" value="P:cytochrome complex assembly"/>
    <property type="evidence" value="ECO:0007669"/>
    <property type="project" value="UniProtKB-KW"/>
</dbReference>
<evidence type="ECO:0000313" key="14">
    <source>
        <dbReference type="Proteomes" id="UP000199302"/>
    </source>
</evidence>
<dbReference type="EMBL" id="FOYI01000006">
    <property type="protein sequence ID" value="SFR10920.1"/>
    <property type="molecule type" value="Genomic_DNA"/>
</dbReference>
<protein>
    <recommendedName>
        <fullName evidence="4 12">Heme exporter protein D</fullName>
    </recommendedName>
</protein>
<keyword evidence="11 12" id="KW-0472">Membrane</keyword>
<dbReference type="Proteomes" id="UP000199302">
    <property type="component" value="Unassembled WGS sequence"/>
</dbReference>
<evidence type="ECO:0000256" key="11">
    <source>
        <dbReference type="ARBA" id="ARBA00023136"/>
    </source>
</evidence>
<evidence type="ECO:0000256" key="7">
    <source>
        <dbReference type="ARBA" id="ARBA00022519"/>
    </source>
</evidence>
<dbReference type="STRING" id="871652.SAMN04515673_106136"/>
<keyword evidence="9 12" id="KW-0201">Cytochrome c-type biogenesis</keyword>
<dbReference type="RefSeq" id="WP_092080399.1">
    <property type="nucleotide sequence ID" value="NZ_FOYI01000006.1"/>
</dbReference>
<keyword evidence="6 12" id="KW-1003">Cell membrane</keyword>
<keyword evidence="10 12" id="KW-1133">Transmembrane helix</keyword>